<dbReference type="Proteomes" id="UP001498476">
    <property type="component" value="Unassembled WGS sequence"/>
</dbReference>
<evidence type="ECO:0000259" key="13">
    <source>
        <dbReference type="Pfam" id="PF12932"/>
    </source>
</evidence>
<feature type="region of interest" description="Disordered" evidence="11">
    <location>
        <begin position="1790"/>
        <end position="1929"/>
    </location>
</feature>
<evidence type="ECO:0000256" key="1">
    <source>
        <dbReference type="ARBA" id="ARBA00004397"/>
    </source>
</evidence>
<feature type="compositionally biased region" description="Acidic residues" evidence="11">
    <location>
        <begin position="202"/>
        <end position="215"/>
    </location>
</feature>
<feature type="compositionally biased region" description="Gly residues" evidence="11">
    <location>
        <begin position="1443"/>
        <end position="1452"/>
    </location>
</feature>
<reference evidence="15 16" key="1">
    <citation type="journal article" date="2025" name="Microbiol. Resour. Announc.">
        <title>Draft genome sequences for Neonectria magnoliae and Neonectria punicea, canker pathogens of Liriodendron tulipifera and Acer saccharum in West Virginia.</title>
        <authorList>
            <person name="Petronek H.M."/>
            <person name="Kasson M.T."/>
            <person name="Metheny A.M."/>
            <person name="Stauder C.M."/>
            <person name="Lovett B."/>
            <person name="Lynch S.C."/>
            <person name="Garnas J.R."/>
            <person name="Kasson L.R."/>
            <person name="Stajich J.E."/>
        </authorList>
    </citation>
    <scope>NUCLEOTIDE SEQUENCE [LARGE SCALE GENOMIC DNA]</scope>
    <source>
        <strain evidence="15 16">NRRL 64653</strain>
    </source>
</reference>
<feature type="compositionally biased region" description="Acidic residues" evidence="11">
    <location>
        <begin position="410"/>
        <end position="421"/>
    </location>
</feature>
<feature type="domain" description="Sec16 N-terminal" evidence="14">
    <location>
        <begin position="253"/>
        <end position="440"/>
    </location>
</feature>
<feature type="compositionally biased region" description="Low complexity" evidence="11">
    <location>
        <begin position="1830"/>
        <end position="1839"/>
    </location>
</feature>
<evidence type="ECO:0000256" key="11">
    <source>
        <dbReference type="SAM" id="MobiDB-lite"/>
    </source>
</evidence>
<comment type="subcellular location">
    <subcellularLocation>
        <location evidence="1">Endoplasmic reticulum membrane</location>
        <topology evidence="1">Peripheral membrane protein</topology>
        <orientation evidence="1">Cytoplasmic side</orientation>
    </subcellularLocation>
</comment>
<gene>
    <name evidence="15" type="primary">SEC16</name>
    <name evidence="15" type="ORF">QQX98_002251</name>
</gene>
<evidence type="ECO:0000259" key="14">
    <source>
        <dbReference type="Pfam" id="PF12935"/>
    </source>
</evidence>
<dbReference type="Pfam" id="PF12932">
    <property type="entry name" value="Sec16"/>
    <property type="match status" value="1"/>
</dbReference>
<dbReference type="PANTHER" id="PTHR13402">
    <property type="entry name" value="RGPR-RELATED"/>
    <property type="match status" value="1"/>
</dbReference>
<feature type="compositionally biased region" description="Low complexity" evidence="11">
    <location>
        <begin position="295"/>
        <end position="318"/>
    </location>
</feature>
<evidence type="ECO:0000256" key="5">
    <source>
        <dbReference type="ARBA" id="ARBA00022892"/>
    </source>
</evidence>
<keyword evidence="7 10" id="KW-0072">Autophagy</keyword>
<feature type="compositionally biased region" description="Low complexity" evidence="11">
    <location>
        <begin position="1872"/>
        <end position="1882"/>
    </location>
</feature>
<keyword evidence="16" id="KW-1185">Reference proteome</keyword>
<dbReference type="Gene3D" id="1.25.40.1030">
    <property type="match status" value="1"/>
</dbReference>
<feature type="compositionally biased region" description="Polar residues" evidence="11">
    <location>
        <begin position="324"/>
        <end position="344"/>
    </location>
</feature>
<feature type="compositionally biased region" description="Polar residues" evidence="11">
    <location>
        <begin position="893"/>
        <end position="912"/>
    </location>
</feature>
<feature type="compositionally biased region" description="Basic residues" evidence="11">
    <location>
        <begin position="1912"/>
        <end position="1921"/>
    </location>
</feature>
<feature type="compositionally biased region" description="Polar residues" evidence="11">
    <location>
        <begin position="171"/>
        <end position="200"/>
    </location>
</feature>
<feature type="compositionally biased region" description="Basic and acidic residues" evidence="11">
    <location>
        <begin position="771"/>
        <end position="784"/>
    </location>
</feature>
<feature type="compositionally biased region" description="Low complexity" evidence="11">
    <location>
        <begin position="1889"/>
        <end position="1909"/>
    </location>
</feature>
<comment type="similarity">
    <text evidence="2 10">Belongs to the SEC16 family.</text>
</comment>
<evidence type="ECO:0000256" key="4">
    <source>
        <dbReference type="ARBA" id="ARBA00022824"/>
    </source>
</evidence>
<feature type="compositionally biased region" description="Basic and acidic residues" evidence="11">
    <location>
        <begin position="1703"/>
        <end position="1730"/>
    </location>
</feature>
<comment type="function">
    <text evidence="9 10">Involved in the initiation of assembly of the COPII coat required for the formation of transport vesicles from the endoplasmic reticulum (ER) and the selection of cargo molecules. Also involved in autophagy.</text>
</comment>
<feature type="compositionally biased region" description="Pro residues" evidence="11">
    <location>
        <begin position="575"/>
        <end position="589"/>
    </location>
</feature>
<feature type="compositionally biased region" description="Low complexity" evidence="11">
    <location>
        <begin position="605"/>
        <end position="620"/>
    </location>
</feature>
<dbReference type="InterPro" id="IPR024468">
    <property type="entry name" value="Sec16_N"/>
</dbReference>
<feature type="region of interest" description="Disordered" evidence="11">
    <location>
        <begin position="1434"/>
        <end position="1474"/>
    </location>
</feature>
<protein>
    <recommendedName>
        <fullName evidence="10">Protein transport protein sec16</fullName>
    </recommendedName>
</protein>
<keyword evidence="6 10" id="KW-0653">Protein transport</keyword>
<dbReference type="EMBL" id="JAZAVJ010000023">
    <property type="protein sequence ID" value="KAK7421357.1"/>
    <property type="molecule type" value="Genomic_DNA"/>
</dbReference>
<feature type="domain" description="Sec16 central conserved" evidence="13">
    <location>
        <begin position="954"/>
        <end position="1073"/>
    </location>
</feature>
<feature type="compositionally biased region" description="Low complexity" evidence="11">
    <location>
        <begin position="448"/>
        <end position="459"/>
    </location>
</feature>
<feature type="compositionally biased region" description="Pro residues" evidence="11">
    <location>
        <begin position="1817"/>
        <end position="1829"/>
    </location>
</feature>
<keyword evidence="4 10" id="KW-0256">Endoplasmic reticulum</keyword>
<proteinExistence type="inferred from homology"/>
<feature type="compositionally biased region" description="Polar residues" evidence="11">
    <location>
        <begin position="429"/>
        <end position="438"/>
    </location>
</feature>
<evidence type="ECO:0000256" key="10">
    <source>
        <dbReference type="RuleBase" id="RU364101"/>
    </source>
</evidence>
<dbReference type="Pfam" id="PF12935">
    <property type="entry name" value="Sec16_N"/>
    <property type="match status" value="1"/>
</dbReference>
<evidence type="ECO:0000259" key="12">
    <source>
        <dbReference type="Pfam" id="PF12931"/>
    </source>
</evidence>
<feature type="compositionally biased region" description="Low complexity" evidence="11">
    <location>
        <begin position="18"/>
        <end position="35"/>
    </location>
</feature>
<dbReference type="PANTHER" id="PTHR13402:SF6">
    <property type="entry name" value="SECRETORY 16, ISOFORM I"/>
    <property type="match status" value="1"/>
</dbReference>
<dbReference type="InterPro" id="IPR024298">
    <property type="entry name" value="Sec16_Sec23-bd"/>
</dbReference>
<feature type="compositionally biased region" description="Low complexity" evidence="11">
    <location>
        <begin position="559"/>
        <end position="568"/>
    </location>
</feature>
<dbReference type="CDD" id="cd09233">
    <property type="entry name" value="ACE1-Sec16-like"/>
    <property type="match status" value="1"/>
</dbReference>
<sequence length="1929" mass="205721">MAAEPSDSWHPAMMPNNADGADAPTEAPADATQPTSSTQDLPVQPEKPTAQDPSLHDDAKPSNGKDAANAWPTQDGADDAWLASSNELVSAQQPTQELPTERSAENTDEAASKPKGPKSLHASSMSFARTVSHDVSYDDDNDDGDDDSDDEGDWNVTRTDTDPFRFMPPSDRTNSFPAVPPLTSSPDSHEQQPLPSNQASDLLEETERDVDAEEQEYQRGTAPEASNDLNAPQRQHGRSTSIGGDLQGRDGQASEERYEEGIPLISQAEPEQASEANYGTTPAVASSFDDDNGAGDDFFGQIQDSNAGAGLNGLPAPALERKSTMQVLESMNPGSISRQSTLAETQEEEEEEEEDTTSSPEPKAEAGQPKDLAAKWEAAFEEDDDEDDFLLEDTTAGENKEVDPAAFFGSDDEGFLEDDEPALAPATAPIQSSESNPYAPQKPLPQRASSYTPATAASAQVTPGGMYTAPVPTLTPYGSVPQYNTPPPARPDMPRTQSYADKSKGGYSSPYDLPTDLVTPAPKPRKRASMQTLPKANVPPPQGPGMPRSSSMFIPGPPSSSLSPPSSSHGNQGPPMHPGPPVHQKPPTPGVQHKENFFEELPMASRPRPSSRTSIRGPSPVRQPPPMAHGAHVGPPPMHSAVNQMPPPPLPAHTLSPSHVTATQPTGVAGLVAPERASPYATLSTPVNHMPPPSTNVSRYSPAPGATGSHTAPPAANPRYSPAPPAAKPHNSYGPVAASAVPPPILAHQPRTSSPLTHCETNRGFNGEMTLAERRRNSSHEPRLTRVSSLPPTREVDEEDEQSTPNRSLSATHAPTSHTESRYSPGNSPKAVRRTPPPPSYAGQLTLSPPKQSGPSYVPYAPHAPPTAHSGFVPPPRAQTQSPSAAYGHKQATKSSDSTRRPSSAHSSTSPIMTRPTIVPYAPVTRVRGQSISMNMVPPTDGREKDPLQRWKGVPVFSWGVGGTMVTSFPNSVPRYGMMNQAVPTIIRTPGEVKVRNVKDIEPLQDRLAKFPGPLKGKSKKKETIAWLTSGIEVLEKDLPEVSFHSHLSLESKRAIERLLLWRILRIFVEFDGILEGTPEVEKAVRDVLSPGTITPTADDDALFPGVGGLGVGANLITSMQADGADVSTMDQIRHHLLRGEGEKAVWALVDKRLWGHAMLISHTVSGNLYKQVAQEFVRKEVNYPGHNNESMAALYKILSGNFDDCVDELVPVHARAGLQLMSTQSGPGPAKDTLDGLDKWRETLSLVLSNRSVDDIRGLNALGNLLSSYGRAEAAHICFLFGRNASVFGGLDDPNASFVLLGSDHHQQSDQFAKETEALQLSEVYEYGLSLAGGVAATAGTPHLAAYKLQHAMVLAEYGHRDKALQYCEAIATAMSSQTKRSPYYHLILETTVDDFMTRLKQAPKEESNSWISKPSMNKVSDSMWNRFNKFVAGDENEKNGPGTGGEGESGPFGRIATTPTMSRSPSVSNFEVYGGQSPGYPMGAGQLPATAPASKYAPAAVTATPSANPYEPVSQYTPGPRSSMERSSNEYPRNSYEPSYLGTTPASAPPSSYVPAASSASEPHLPKTVVGFPGLAPPAQITQAASPSEGYQPFGIPTSASMPALGGENKSNEPSQQGYQPLGYGYEPPVMTPSPLVPEINATEDASGGYEPPSFQPYGYEPPSYEPDTQPDAEGGEDSPKPKKKSFMEDDDDDDDTPALKNKDQSKSDKDRENEEMFRKAAEEDAKRAAAQQSTKKGWGFTGWFGGSKRAESPAPAGDQSPGKPIRAKLGEASSFVYDPDLKRWVNKKSGAENTAAKTATPPPPRAIPRSVSGTPPPPSGTPPPPMAISSSAPSTAFPLHMRSATPELTRAPSMDNLGLAAPPPLMARSVSSGSFGAPGSAPPSRPTTSMSNASSIDDLLSAAAPRKPGEKKKPRKSGRYIDVMAK</sequence>
<evidence type="ECO:0000256" key="7">
    <source>
        <dbReference type="ARBA" id="ARBA00023006"/>
    </source>
</evidence>
<feature type="compositionally biased region" description="Acidic residues" evidence="11">
    <location>
        <begin position="379"/>
        <end position="391"/>
    </location>
</feature>
<feature type="domain" description="Sec16 Sec23-binding" evidence="12">
    <location>
        <begin position="1133"/>
        <end position="1436"/>
    </location>
</feature>
<dbReference type="InterPro" id="IPR024340">
    <property type="entry name" value="Sec16_CCD"/>
</dbReference>
<keyword evidence="3 10" id="KW-0813">Transport</keyword>
<name>A0ABR1HK37_9HYPO</name>
<keyword evidence="5 10" id="KW-0931">ER-Golgi transport</keyword>
<evidence type="ECO:0000256" key="9">
    <source>
        <dbReference type="ARBA" id="ARBA00024687"/>
    </source>
</evidence>
<accession>A0ABR1HK37</accession>
<keyword evidence="8 10" id="KW-0472">Membrane</keyword>
<feature type="region of interest" description="Disordered" evidence="11">
    <location>
        <begin position="1506"/>
        <end position="1564"/>
    </location>
</feature>
<feature type="compositionally biased region" description="Low complexity" evidence="11">
    <location>
        <begin position="1547"/>
        <end position="1564"/>
    </location>
</feature>
<comment type="caution">
    <text evidence="15">The sequence shown here is derived from an EMBL/GenBank/DDBJ whole genome shotgun (WGS) entry which is preliminary data.</text>
</comment>
<organism evidence="15 16">
    <name type="scientific">Neonectria punicea</name>
    <dbReference type="NCBI Taxonomy" id="979145"/>
    <lineage>
        <taxon>Eukaryota</taxon>
        <taxon>Fungi</taxon>
        <taxon>Dikarya</taxon>
        <taxon>Ascomycota</taxon>
        <taxon>Pezizomycotina</taxon>
        <taxon>Sordariomycetes</taxon>
        <taxon>Hypocreomycetidae</taxon>
        <taxon>Hypocreales</taxon>
        <taxon>Nectriaceae</taxon>
        <taxon>Neonectria</taxon>
    </lineage>
</organism>
<feature type="region of interest" description="Disordered" evidence="11">
    <location>
        <begin position="1"/>
        <end position="662"/>
    </location>
</feature>
<feature type="region of interest" description="Disordered" evidence="11">
    <location>
        <begin position="1582"/>
        <end position="1776"/>
    </location>
</feature>
<feature type="compositionally biased region" description="Polar residues" evidence="11">
    <location>
        <begin position="274"/>
        <end position="284"/>
    </location>
</feature>
<evidence type="ECO:0000256" key="6">
    <source>
        <dbReference type="ARBA" id="ARBA00022927"/>
    </source>
</evidence>
<feature type="compositionally biased region" description="Polar residues" evidence="11">
    <location>
        <begin position="83"/>
        <end position="98"/>
    </location>
</feature>
<feature type="compositionally biased region" description="Polar residues" evidence="11">
    <location>
        <begin position="227"/>
        <end position="242"/>
    </location>
</feature>
<evidence type="ECO:0000256" key="8">
    <source>
        <dbReference type="ARBA" id="ARBA00023136"/>
    </source>
</evidence>
<dbReference type="Pfam" id="PF12931">
    <property type="entry name" value="TPR_Sec16"/>
    <property type="match status" value="1"/>
</dbReference>
<feature type="compositionally biased region" description="Polar residues" evidence="11">
    <location>
        <begin position="1459"/>
        <end position="1471"/>
    </location>
</feature>
<evidence type="ECO:0000313" key="16">
    <source>
        <dbReference type="Proteomes" id="UP001498476"/>
    </source>
</evidence>
<feature type="compositionally biased region" description="Polar residues" evidence="11">
    <location>
        <begin position="843"/>
        <end position="855"/>
    </location>
</feature>
<feature type="compositionally biased region" description="Low complexity" evidence="11">
    <location>
        <begin position="1731"/>
        <end position="1741"/>
    </location>
</feature>
<evidence type="ECO:0000313" key="15">
    <source>
        <dbReference type="EMBL" id="KAK7421357.1"/>
    </source>
</evidence>
<feature type="region of interest" description="Disordered" evidence="11">
    <location>
        <begin position="682"/>
        <end position="915"/>
    </location>
</feature>
<feature type="compositionally biased region" description="Polar residues" evidence="11">
    <location>
        <begin position="803"/>
        <end position="827"/>
    </location>
</feature>
<evidence type="ECO:0000256" key="2">
    <source>
        <dbReference type="ARBA" id="ARBA00005927"/>
    </source>
</evidence>
<feature type="compositionally biased region" description="Acidic residues" evidence="11">
    <location>
        <begin position="345"/>
        <end position="356"/>
    </location>
</feature>
<evidence type="ECO:0000256" key="3">
    <source>
        <dbReference type="ARBA" id="ARBA00022448"/>
    </source>
</evidence>
<feature type="compositionally biased region" description="Acidic residues" evidence="11">
    <location>
        <begin position="137"/>
        <end position="153"/>
    </location>
</feature>